<feature type="domain" description="DUF6570" evidence="2">
    <location>
        <begin position="1"/>
        <end position="83"/>
    </location>
</feature>
<dbReference type="OrthoDB" id="6141320at2759"/>
<dbReference type="EMBL" id="CACVKT020003932">
    <property type="protein sequence ID" value="CAC5386894.1"/>
    <property type="molecule type" value="Genomic_DNA"/>
</dbReference>
<dbReference type="InterPro" id="IPR025476">
    <property type="entry name" value="Helitron_helicase-like"/>
</dbReference>
<organism evidence="3 4">
    <name type="scientific">Mytilus coruscus</name>
    <name type="common">Sea mussel</name>
    <dbReference type="NCBI Taxonomy" id="42192"/>
    <lineage>
        <taxon>Eukaryota</taxon>
        <taxon>Metazoa</taxon>
        <taxon>Spiralia</taxon>
        <taxon>Lophotrochozoa</taxon>
        <taxon>Mollusca</taxon>
        <taxon>Bivalvia</taxon>
        <taxon>Autobranchia</taxon>
        <taxon>Pteriomorphia</taxon>
        <taxon>Mytilida</taxon>
        <taxon>Mytiloidea</taxon>
        <taxon>Mytilidae</taxon>
        <taxon>Mytilinae</taxon>
        <taxon>Mytilus</taxon>
    </lineage>
</organism>
<reference evidence="3 4" key="1">
    <citation type="submission" date="2020-06" db="EMBL/GenBank/DDBJ databases">
        <authorList>
            <person name="Li R."/>
            <person name="Bekaert M."/>
        </authorList>
    </citation>
    <scope>NUCLEOTIDE SEQUENCE [LARGE SCALE GENOMIC DNA]</scope>
    <source>
        <strain evidence="4">wild</strain>
    </source>
</reference>
<sequence length="410" mass="46746">MDPKHIPSELADLTVVEQQLICRISPCINVHMLGHGGIASGGHCVTFPQEVNEPAKIFPRLPEEINVIRVTEAGQNGTSKDFVEKVEDIVSDVVGQAHGDVTINKKVQLLLPWPTRENTPVSEFTTHHFFTLAFPCLFPYGTGDFYMNRPRTVSSMCDWAEHLLWYDDGRFAHHPYFKFVVHNMIMRKRAIENSNFVVHQKLGEQHLSISELREKIQNGDNSLAKQILYFGASLRGTSQYWAQRAKELRALIQYQINDKKGLPAFFTTGSCAEYHFKPLRRLLSIYLKETSGTDVDLSDRSKLFEALQKNTHIVAKYFDLRTNDYFHDVMSPAFGVTTYWYRQEFAKSRGMVHWHGLCWRSDREPHNLINECIEKGLSDAECAATLSEWASIHFGLTGSHPAGQDENGLS</sequence>
<name>A0A6J8BVH6_MYTCO</name>
<dbReference type="Proteomes" id="UP000507470">
    <property type="component" value="Unassembled WGS sequence"/>
</dbReference>
<protein>
    <submittedName>
        <fullName evidence="3">Uncharacterized protein</fullName>
    </submittedName>
</protein>
<feature type="domain" description="Helitron helicase-like" evidence="1">
    <location>
        <begin position="159"/>
        <end position="357"/>
    </location>
</feature>
<evidence type="ECO:0000313" key="3">
    <source>
        <dbReference type="EMBL" id="CAC5386894.1"/>
    </source>
</evidence>
<dbReference type="InterPro" id="IPR046700">
    <property type="entry name" value="DUF6570"/>
</dbReference>
<dbReference type="Pfam" id="PF20209">
    <property type="entry name" value="DUF6570"/>
    <property type="match status" value="1"/>
</dbReference>
<proteinExistence type="predicted"/>
<dbReference type="Pfam" id="PF14214">
    <property type="entry name" value="Helitron_like_N"/>
    <property type="match status" value="1"/>
</dbReference>
<evidence type="ECO:0000259" key="2">
    <source>
        <dbReference type="Pfam" id="PF20209"/>
    </source>
</evidence>
<dbReference type="AlphaFoldDB" id="A0A6J8BVH6"/>
<evidence type="ECO:0000259" key="1">
    <source>
        <dbReference type="Pfam" id="PF14214"/>
    </source>
</evidence>
<gene>
    <name evidence="3" type="ORF">MCOR_22287</name>
</gene>
<accession>A0A6J8BVH6</accession>
<keyword evidence="4" id="KW-1185">Reference proteome</keyword>
<evidence type="ECO:0000313" key="4">
    <source>
        <dbReference type="Proteomes" id="UP000507470"/>
    </source>
</evidence>